<organism evidence="2 3">
    <name type="scientific">Arthrobacter jiangjiafuii</name>
    <dbReference type="NCBI Taxonomy" id="2817475"/>
    <lineage>
        <taxon>Bacteria</taxon>
        <taxon>Bacillati</taxon>
        <taxon>Actinomycetota</taxon>
        <taxon>Actinomycetes</taxon>
        <taxon>Micrococcales</taxon>
        <taxon>Micrococcaceae</taxon>
        <taxon>Arthrobacter</taxon>
    </lineage>
</organism>
<dbReference type="Proteomes" id="UP000676885">
    <property type="component" value="Chromosome"/>
</dbReference>
<gene>
    <name evidence="2" type="ORF">KKR91_08270</name>
</gene>
<protein>
    <submittedName>
        <fullName evidence="2">RES family NAD+ phosphorylase</fullName>
    </submittedName>
</protein>
<evidence type="ECO:0000313" key="3">
    <source>
        <dbReference type="Proteomes" id="UP000676885"/>
    </source>
</evidence>
<keyword evidence="3" id="KW-1185">Reference proteome</keyword>
<feature type="domain" description="RES" evidence="1">
    <location>
        <begin position="37"/>
        <end position="176"/>
    </location>
</feature>
<evidence type="ECO:0000313" key="2">
    <source>
        <dbReference type="EMBL" id="QWC11518.1"/>
    </source>
</evidence>
<dbReference type="RefSeq" id="WP_210228566.1">
    <property type="nucleotide sequence ID" value="NZ_CP076022.1"/>
</dbReference>
<dbReference type="AlphaFoldDB" id="A0A975M7Q1"/>
<name>A0A975M7Q1_9MICC</name>
<dbReference type="SMART" id="SM00953">
    <property type="entry name" value="RES"/>
    <property type="match status" value="1"/>
</dbReference>
<dbReference type="KEGG" id="ajg:KKR91_08270"/>
<accession>A0A975M7Q1</accession>
<sequence length="205" mass="22387">MTAGPSGPLTADTHILDEGAHLYRIFTNRPDRHAGTFNPGFGTPTRFAFFGDPAIPVLYAGESEIAAISETLLHDVPADGGALLPGDYQNKVMGRLTAQRPLRLASFMGTGFRTMGASAEDVTRTPASRYAETVLWAEAAHAAGFEGIAWMSRQCDTEKAYVFFGDRVREDDFAVDPAYGRAFALPDDADWLTRLCSPLRIEVRR</sequence>
<dbReference type="EMBL" id="CP076022">
    <property type="protein sequence ID" value="QWC11518.1"/>
    <property type="molecule type" value="Genomic_DNA"/>
</dbReference>
<proteinExistence type="predicted"/>
<dbReference type="InterPro" id="IPR014914">
    <property type="entry name" value="RES_dom"/>
</dbReference>
<reference evidence="2 3" key="1">
    <citation type="submission" date="2021-05" db="EMBL/GenBank/DDBJ databases">
        <title>Novel species in genus Arthrobacter.</title>
        <authorList>
            <person name="Zhang G."/>
        </authorList>
    </citation>
    <scope>NUCLEOTIDE SEQUENCE [LARGE SCALE GENOMIC DNA]</scope>
    <source>
        <strain evidence="3">zg-ZUI227</strain>
    </source>
</reference>
<dbReference type="Pfam" id="PF08808">
    <property type="entry name" value="RES"/>
    <property type="match status" value="1"/>
</dbReference>
<evidence type="ECO:0000259" key="1">
    <source>
        <dbReference type="SMART" id="SM00953"/>
    </source>
</evidence>